<dbReference type="PANTHER" id="PTHR11933:SF5">
    <property type="entry name" value="MITOCHONDRIAL TRNA-SPECIFIC 2-THIOURIDYLASE 1"/>
    <property type="match status" value="1"/>
</dbReference>
<evidence type="ECO:0000256" key="4">
    <source>
        <dbReference type="ARBA" id="ARBA00022694"/>
    </source>
</evidence>
<evidence type="ECO:0000256" key="11">
    <source>
        <dbReference type="HAMAP-Rule" id="MF_00144"/>
    </source>
</evidence>
<evidence type="ECO:0000256" key="8">
    <source>
        <dbReference type="ARBA" id="ARBA00023157"/>
    </source>
</evidence>
<feature type="binding site" evidence="11">
    <location>
        <begin position="12"/>
        <end position="19"/>
    </location>
    <ligand>
        <name>ATP</name>
        <dbReference type="ChEBI" id="CHEBI:30616"/>
    </ligand>
</feature>
<keyword evidence="6 11" id="KW-0067">ATP-binding</keyword>
<organism evidence="14 15">
    <name type="scientific">Acetohalobium arabaticum (strain ATCC 49924 / DSM 5501 / Z-7288)</name>
    <dbReference type="NCBI Taxonomy" id="574087"/>
    <lineage>
        <taxon>Bacteria</taxon>
        <taxon>Bacillati</taxon>
        <taxon>Bacillota</taxon>
        <taxon>Clostridia</taxon>
        <taxon>Halanaerobiales</taxon>
        <taxon>Halobacteroidaceae</taxon>
        <taxon>Acetohalobium</taxon>
    </lineage>
</organism>
<gene>
    <name evidence="11" type="primary">mnmA</name>
    <name evidence="14" type="ordered locus">Acear_1960</name>
</gene>
<dbReference type="EMBL" id="CP002105">
    <property type="protein sequence ID" value="ADL13458.1"/>
    <property type="molecule type" value="Genomic_DNA"/>
</dbReference>
<evidence type="ECO:0000259" key="12">
    <source>
        <dbReference type="Pfam" id="PF20258"/>
    </source>
</evidence>
<keyword evidence="7 11" id="KW-0694">RNA-binding</keyword>
<dbReference type="GO" id="GO:0005524">
    <property type="term" value="F:ATP binding"/>
    <property type="evidence" value="ECO:0007669"/>
    <property type="project" value="UniProtKB-KW"/>
</dbReference>
<dbReference type="EC" id="2.8.1.13" evidence="11"/>
<feature type="site" description="Interaction with tRNA" evidence="11">
    <location>
        <position position="132"/>
    </location>
</feature>
<dbReference type="eggNOG" id="COG0482">
    <property type="taxonomic scope" value="Bacteria"/>
</dbReference>
<dbReference type="Gene3D" id="3.40.50.620">
    <property type="entry name" value="HUPs"/>
    <property type="match status" value="1"/>
</dbReference>
<keyword evidence="14" id="KW-0489">Methyltransferase</keyword>
<comment type="function">
    <text evidence="10 11">Catalyzes the 2-thiolation of uridine at the wobble position (U34) of tRNA, leading to the formation of s(2)U34.</text>
</comment>
<feature type="site" description="Interaction with tRNA" evidence="11">
    <location>
        <position position="343"/>
    </location>
</feature>
<evidence type="ECO:0000256" key="2">
    <source>
        <dbReference type="ARBA" id="ARBA00022555"/>
    </source>
</evidence>
<evidence type="ECO:0000256" key="3">
    <source>
        <dbReference type="ARBA" id="ARBA00022679"/>
    </source>
</evidence>
<dbReference type="GO" id="GO:0103016">
    <property type="term" value="F:tRNA-uridine 2-sulfurtransferase activity"/>
    <property type="evidence" value="ECO:0007669"/>
    <property type="project" value="UniProtKB-EC"/>
</dbReference>
<dbReference type="GO" id="GO:0002143">
    <property type="term" value="P:tRNA wobble position uridine thiolation"/>
    <property type="evidence" value="ECO:0007669"/>
    <property type="project" value="TreeGrafter"/>
</dbReference>
<keyword evidence="3 11" id="KW-0808">Transferase</keyword>
<dbReference type="InterPro" id="IPR023382">
    <property type="entry name" value="MnmA-like_central_sf"/>
</dbReference>
<dbReference type="NCBIfam" id="TIGR00420">
    <property type="entry name" value="trmU"/>
    <property type="match status" value="1"/>
</dbReference>
<comment type="catalytic activity">
    <reaction evidence="9 11">
        <text>S-sulfanyl-L-cysteinyl-[protein] + uridine(34) in tRNA + AH2 + ATP = 2-thiouridine(34) in tRNA + L-cysteinyl-[protein] + A + AMP + diphosphate + H(+)</text>
        <dbReference type="Rhea" id="RHEA:47032"/>
        <dbReference type="Rhea" id="RHEA-COMP:10131"/>
        <dbReference type="Rhea" id="RHEA-COMP:11726"/>
        <dbReference type="Rhea" id="RHEA-COMP:11727"/>
        <dbReference type="Rhea" id="RHEA-COMP:11728"/>
        <dbReference type="ChEBI" id="CHEBI:13193"/>
        <dbReference type="ChEBI" id="CHEBI:15378"/>
        <dbReference type="ChEBI" id="CHEBI:17499"/>
        <dbReference type="ChEBI" id="CHEBI:29950"/>
        <dbReference type="ChEBI" id="CHEBI:30616"/>
        <dbReference type="ChEBI" id="CHEBI:33019"/>
        <dbReference type="ChEBI" id="CHEBI:61963"/>
        <dbReference type="ChEBI" id="CHEBI:65315"/>
        <dbReference type="ChEBI" id="CHEBI:87170"/>
        <dbReference type="ChEBI" id="CHEBI:456215"/>
        <dbReference type="EC" id="2.8.1.13"/>
    </reaction>
</comment>
<keyword evidence="5 11" id="KW-0547">Nucleotide-binding</keyword>
<name>D9QSJ5_ACEAZ</name>
<keyword evidence="15" id="KW-1185">Reference proteome</keyword>
<dbReference type="GO" id="GO:0005737">
    <property type="term" value="C:cytoplasm"/>
    <property type="evidence" value="ECO:0007669"/>
    <property type="project" value="UniProtKB-SubCell"/>
</dbReference>
<comment type="similarity">
    <text evidence="11">Belongs to the MnmA/TRMU family.</text>
</comment>
<feature type="active site" description="Cysteine persulfide intermediate" evidence="11">
    <location>
        <position position="204"/>
    </location>
</feature>
<dbReference type="Pfam" id="PF03054">
    <property type="entry name" value="tRNA_Me_trans"/>
    <property type="match status" value="1"/>
</dbReference>
<dbReference type="GO" id="GO:0000049">
    <property type="term" value="F:tRNA binding"/>
    <property type="evidence" value="ECO:0007669"/>
    <property type="project" value="UniProtKB-KW"/>
</dbReference>
<dbReference type="GO" id="GO:0032259">
    <property type="term" value="P:methylation"/>
    <property type="evidence" value="ECO:0007669"/>
    <property type="project" value="UniProtKB-KW"/>
</dbReference>
<dbReference type="STRING" id="574087.Acear_1960"/>
<comment type="caution">
    <text evidence="11">Lacks conserved residue(s) required for the propagation of feature annotation.</text>
</comment>
<evidence type="ECO:0000256" key="7">
    <source>
        <dbReference type="ARBA" id="ARBA00022884"/>
    </source>
</evidence>
<dbReference type="Gene3D" id="2.40.30.10">
    <property type="entry name" value="Translation factors"/>
    <property type="match status" value="1"/>
</dbReference>
<evidence type="ECO:0000256" key="9">
    <source>
        <dbReference type="ARBA" id="ARBA00051542"/>
    </source>
</evidence>
<dbReference type="OrthoDB" id="9800696at2"/>
<dbReference type="Gene3D" id="2.30.30.280">
    <property type="entry name" value="Adenine nucleotide alpha hydrolases-like domains"/>
    <property type="match status" value="1"/>
</dbReference>
<dbReference type="AlphaFoldDB" id="D9QSJ5"/>
<feature type="binding site" evidence="11">
    <location>
        <position position="131"/>
    </location>
    <ligand>
        <name>ATP</name>
        <dbReference type="ChEBI" id="CHEBI:30616"/>
    </ligand>
</feature>
<dbReference type="InterPro" id="IPR014729">
    <property type="entry name" value="Rossmann-like_a/b/a_fold"/>
</dbReference>
<accession>D9QSJ5</accession>
<evidence type="ECO:0000256" key="1">
    <source>
        <dbReference type="ARBA" id="ARBA00022490"/>
    </source>
</evidence>
<feature type="active site" description="Nucleophile" evidence="11">
    <location>
        <position position="107"/>
    </location>
</feature>
<evidence type="ECO:0000313" key="14">
    <source>
        <dbReference type="EMBL" id="ADL13458.1"/>
    </source>
</evidence>
<dbReference type="Pfam" id="PF20259">
    <property type="entry name" value="tRNA_Me_trans_M"/>
    <property type="match status" value="1"/>
</dbReference>
<evidence type="ECO:0000313" key="15">
    <source>
        <dbReference type="Proteomes" id="UP000001661"/>
    </source>
</evidence>
<feature type="region of interest" description="Interaction with tRNA" evidence="11">
    <location>
        <begin position="310"/>
        <end position="311"/>
    </location>
</feature>
<feature type="binding site" evidence="11">
    <location>
        <position position="38"/>
    </location>
    <ligand>
        <name>ATP</name>
        <dbReference type="ChEBI" id="CHEBI:30616"/>
    </ligand>
</feature>
<dbReference type="GO" id="GO:0008168">
    <property type="term" value="F:methyltransferase activity"/>
    <property type="evidence" value="ECO:0007669"/>
    <property type="project" value="UniProtKB-KW"/>
</dbReference>
<reference evidence="14 15" key="1">
    <citation type="journal article" date="2010" name="Stand. Genomic Sci.">
        <title>Complete genome sequence of Acetohalobium arabaticum type strain (Z-7288).</title>
        <authorList>
            <person name="Sikorski J."/>
            <person name="Lapidus A."/>
            <person name="Chertkov O."/>
            <person name="Lucas S."/>
            <person name="Copeland A."/>
            <person name="Glavina Del Rio T."/>
            <person name="Nolan M."/>
            <person name="Tice H."/>
            <person name="Cheng J.F."/>
            <person name="Han C."/>
            <person name="Brambilla E."/>
            <person name="Pitluck S."/>
            <person name="Liolios K."/>
            <person name="Ivanova N."/>
            <person name="Mavromatis K."/>
            <person name="Mikhailova N."/>
            <person name="Pati A."/>
            <person name="Bruce D."/>
            <person name="Detter C."/>
            <person name="Tapia R."/>
            <person name="Goodwin L."/>
            <person name="Chen A."/>
            <person name="Palaniappan K."/>
            <person name="Land M."/>
            <person name="Hauser L."/>
            <person name="Chang Y.J."/>
            <person name="Jeffries C.D."/>
            <person name="Rohde M."/>
            <person name="Goker M."/>
            <person name="Spring S."/>
            <person name="Woyke T."/>
            <person name="Bristow J."/>
            <person name="Eisen J.A."/>
            <person name="Markowitz V."/>
            <person name="Hugenholtz P."/>
            <person name="Kyrpides N.C."/>
            <person name="Klenk H.P."/>
        </authorList>
    </citation>
    <scope>NUCLEOTIDE SEQUENCE [LARGE SCALE GENOMIC DNA]</scope>
    <source>
        <strain evidence="15">ATCC 49924 / DSM 5501 / Z-7288</strain>
    </source>
</reference>
<keyword evidence="8 11" id="KW-1015">Disulfide bond</keyword>
<dbReference type="CDD" id="cd01998">
    <property type="entry name" value="MnmA_TRMU-like"/>
    <property type="match status" value="1"/>
</dbReference>
<dbReference type="Proteomes" id="UP000001661">
    <property type="component" value="Chromosome"/>
</dbReference>
<evidence type="ECO:0000256" key="10">
    <source>
        <dbReference type="ARBA" id="ARBA00056575"/>
    </source>
</evidence>
<evidence type="ECO:0000256" key="6">
    <source>
        <dbReference type="ARBA" id="ARBA00022840"/>
    </source>
</evidence>
<sequence length="361" mass="40903">MLGLDQNRVVVAMSGGVDSSLAAAILKKEGYEVIGITMKIWPSEETPVDNENGCCSLSAVNDARRVAYKLDIPFYVINFEDLFKRTVIQNFKNEYAQARTPNPCVVCNKVIKFNAFLNKAKELGAYYMATGHYAKIIQNEDGRYLLKKSAAPDKDQTYMLYNLTQEQLKHTIFPLAEYTKQQTRELAKDYDLKVYDKPESQEICFIPDDDYRRFLQENHPEIIEPGPILDVEGNKLGEHKGLPFYTIGQRRGLGLENNKKLYVVDMDPERNALIVGDNEDVFAKELIVEEINWISIEKLTEPKEVQAKIRYNSPAAEATIYPVEENVAKVVFAEPQRAITPGQSAVFYNQNIVVGGGVIKE</sequence>
<feature type="domain" description="tRNA-specific 2-thiouridylase MnmA-like central" evidence="13">
    <location>
        <begin position="213"/>
        <end position="277"/>
    </location>
</feature>
<proteinExistence type="inferred from homology"/>
<dbReference type="Pfam" id="PF20258">
    <property type="entry name" value="tRNA_Me_trans_C"/>
    <property type="match status" value="1"/>
</dbReference>
<feature type="region of interest" description="Interaction with tRNA" evidence="11">
    <location>
        <begin position="154"/>
        <end position="156"/>
    </location>
</feature>
<dbReference type="PANTHER" id="PTHR11933">
    <property type="entry name" value="TRNA 5-METHYLAMINOMETHYL-2-THIOURIDYLATE -METHYLTRANSFERASE"/>
    <property type="match status" value="1"/>
</dbReference>
<dbReference type="KEGG" id="aar:Acear_1960"/>
<protein>
    <recommendedName>
        <fullName evidence="11">tRNA-specific 2-thiouridylase MnmA</fullName>
        <ecNumber evidence="11">2.8.1.13</ecNumber>
    </recommendedName>
</protein>
<dbReference type="RefSeq" id="WP_013278903.1">
    <property type="nucleotide sequence ID" value="NC_014378.1"/>
</dbReference>
<dbReference type="InterPro" id="IPR046884">
    <property type="entry name" value="MnmA-like_central"/>
</dbReference>
<keyword evidence="4 11" id="KW-0819">tRNA processing</keyword>
<feature type="domain" description="tRNA-specific 2-thiouridylase MnmA-like C-terminal" evidence="12">
    <location>
        <begin position="284"/>
        <end position="359"/>
    </location>
</feature>
<dbReference type="HOGENOM" id="CLU_035188_0_0_9"/>
<evidence type="ECO:0000259" key="13">
    <source>
        <dbReference type="Pfam" id="PF20259"/>
    </source>
</evidence>
<feature type="disulfide bond" description="Alternate" evidence="11">
    <location>
        <begin position="107"/>
        <end position="204"/>
    </location>
</feature>
<dbReference type="FunFam" id="2.30.30.280:FF:000001">
    <property type="entry name" value="tRNA-specific 2-thiouridylase MnmA"/>
    <property type="match status" value="1"/>
</dbReference>
<dbReference type="NCBIfam" id="NF001138">
    <property type="entry name" value="PRK00143.1"/>
    <property type="match status" value="1"/>
</dbReference>
<comment type="subcellular location">
    <subcellularLocation>
        <location evidence="11">Cytoplasm</location>
    </subcellularLocation>
</comment>
<dbReference type="FunFam" id="3.40.50.620:FF:000115">
    <property type="entry name" value="tRNA-specific 2-thiouridylase MnmA"/>
    <property type="match status" value="1"/>
</dbReference>
<dbReference type="InterPro" id="IPR046885">
    <property type="entry name" value="MnmA-like_C"/>
</dbReference>
<keyword evidence="1 11" id="KW-0963">Cytoplasm</keyword>
<dbReference type="FunFam" id="2.40.30.10:FF:000023">
    <property type="entry name" value="tRNA-specific 2-thiouridylase MnmA"/>
    <property type="match status" value="1"/>
</dbReference>
<evidence type="ECO:0000256" key="5">
    <source>
        <dbReference type="ARBA" id="ARBA00022741"/>
    </source>
</evidence>
<keyword evidence="2 11" id="KW-0820">tRNA-binding</keyword>
<dbReference type="SUPFAM" id="SSF52402">
    <property type="entry name" value="Adenine nucleotide alpha hydrolases-like"/>
    <property type="match status" value="1"/>
</dbReference>
<dbReference type="InterPro" id="IPR004506">
    <property type="entry name" value="MnmA-like"/>
</dbReference>
<dbReference type="HAMAP" id="MF_00144">
    <property type="entry name" value="tRNA_thiouridyl_MnmA"/>
    <property type="match status" value="1"/>
</dbReference>